<evidence type="ECO:0000313" key="7">
    <source>
        <dbReference type="EMBL" id="SEA71818.1"/>
    </source>
</evidence>
<keyword evidence="2 5" id="KW-0808">Transferase</keyword>
<keyword evidence="3 5" id="KW-0949">S-adenosyl-L-methionine</keyword>
<dbReference type="PANTHER" id="PTHR22807">
    <property type="entry name" value="NOP2 YEAST -RELATED NOL1/NOP2/FMU SUN DOMAIN-CONTAINING"/>
    <property type="match status" value="1"/>
</dbReference>
<comment type="caution">
    <text evidence="5">Lacks conserved residue(s) required for the propagation of feature annotation.</text>
</comment>
<feature type="binding site" evidence="5">
    <location>
        <position position="202"/>
    </location>
    <ligand>
        <name>S-adenosyl-L-methionine</name>
        <dbReference type="ChEBI" id="CHEBI:59789"/>
    </ligand>
</feature>
<dbReference type="InterPro" id="IPR049560">
    <property type="entry name" value="MeTrfase_RsmB-F_NOP2_cat"/>
</dbReference>
<dbReference type="GO" id="GO:0008173">
    <property type="term" value="F:RNA methyltransferase activity"/>
    <property type="evidence" value="ECO:0007669"/>
    <property type="project" value="InterPro"/>
</dbReference>
<evidence type="ECO:0000256" key="1">
    <source>
        <dbReference type="ARBA" id="ARBA00022603"/>
    </source>
</evidence>
<keyword evidence="8" id="KW-1185">Reference proteome</keyword>
<feature type="binding site" evidence="5">
    <location>
        <position position="229"/>
    </location>
    <ligand>
        <name>S-adenosyl-L-methionine</name>
        <dbReference type="ChEBI" id="CHEBI:59789"/>
    </ligand>
</feature>
<reference evidence="8" key="1">
    <citation type="submission" date="2016-10" db="EMBL/GenBank/DDBJ databases">
        <authorList>
            <person name="Varghese N."/>
            <person name="Submissions S."/>
        </authorList>
    </citation>
    <scope>NUCLEOTIDE SEQUENCE [LARGE SCALE GENOMIC DNA]</scope>
    <source>
        <strain evidence="8">DSM 23920</strain>
    </source>
</reference>
<dbReference type="CDD" id="cd02440">
    <property type="entry name" value="AdoMet_MTases"/>
    <property type="match status" value="1"/>
</dbReference>
<dbReference type="GO" id="GO:0001510">
    <property type="term" value="P:RNA methylation"/>
    <property type="evidence" value="ECO:0007669"/>
    <property type="project" value="InterPro"/>
</dbReference>
<dbReference type="GO" id="GO:0003723">
    <property type="term" value="F:RNA binding"/>
    <property type="evidence" value="ECO:0007669"/>
    <property type="project" value="UniProtKB-UniRule"/>
</dbReference>
<sequence>MGGRDRRWVSQLVYEYFRLGHWGKDMPVKERIISGVFLCNTSDNDFLRAINSNLNDQVTLPLNEKMQLLPGSITPEQLFPWTRALSADVDAGAFTTALLKQPRLFIRVRGNRLNKVKALLDNAAISYDVIGDQTLSLPNSTKIESLLPDKSWYEIQDASSQATGALFKPQKDEKWWDCCAASGGKSILLKDQQPGIQLLASDIRKSILENLRQRFAAAGIRQYDTMVADLTAGNLPTLLGKRQFDGILLDAPCSGSGTWGRTPESISFFKEEEIGRFQQLQQRIVQNVIPFLKKGGVLIYITCSVFRQENEEVIQFIEQVSGLRKQEGGIIPGYDKGADTMFAVRMQ</sequence>
<dbReference type="InterPro" id="IPR001678">
    <property type="entry name" value="MeTrfase_RsmB-F_NOP2_dom"/>
</dbReference>
<dbReference type="AlphaFoldDB" id="A0A1H4DGZ0"/>
<evidence type="ECO:0000259" key="6">
    <source>
        <dbReference type="PROSITE" id="PS51686"/>
    </source>
</evidence>
<dbReference type="Pfam" id="PF01189">
    <property type="entry name" value="Methyltr_RsmB-F"/>
    <property type="match status" value="1"/>
</dbReference>
<evidence type="ECO:0000256" key="3">
    <source>
        <dbReference type="ARBA" id="ARBA00022691"/>
    </source>
</evidence>
<dbReference type="Gene3D" id="3.40.50.150">
    <property type="entry name" value="Vaccinia Virus protein VP39"/>
    <property type="match status" value="1"/>
</dbReference>
<dbReference type="Proteomes" id="UP000199656">
    <property type="component" value="Unassembled WGS sequence"/>
</dbReference>
<dbReference type="STRING" id="408074.SAMN05660909_03128"/>
<protein>
    <submittedName>
        <fullName evidence="7">16S rRNA (Cytosine967-C5)-methyltransferase</fullName>
    </submittedName>
</protein>
<dbReference type="InterPro" id="IPR029063">
    <property type="entry name" value="SAM-dependent_MTases_sf"/>
</dbReference>
<evidence type="ECO:0000256" key="4">
    <source>
        <dbReference type="ARBA" id="ARBA00022884"/>
    </source>
</evidence>
<feature type="active site" description="Nucleophile" evidence="5">
    <location>
        <position position="303"/>
    </location>
</feature>
<evidence type="ECO:0000313" key="8">
    <source>
        <dbReference type="Proteomes" id="UP000199656"/>
    </source>
</evidence>
<name>A0A1H4DGZ0_9BACT</name>
<dbReference type="SUPFAM" id="SSF53335">
    <property type="entry name" value="S-adenosyl-L-methionine-dependent methyltransferases"/>
    <property type="match status" value="1"/>
</dbReference>
<keyword evidence="4 5" id="KW-0694">RNA-binding</keyword>
<dbReference type="PANTHER" id="PTHR22807:SF53">
    <property type="entry name" value="RIBOSOMAL RNA SMALL SUBUNIT METHYLTRANSFERASE B-RELATED"/>
    <property type="match status" value="1"/>
</dbReference>
<dbReference type="PRINTS" id="PR02008">
    <property type="entry name" value="RCMTFAMILY"/>
</dbReference>
<gene>
    <name evidence="7" type="ORF">SAMN05660909_03128</name>
</gene>
<feature type="binding site" evidence="5">
    <location>
        <position position="250"/>
    </location>
    <ligand>
        <name>S-adenosyl-L-methionine</name>
        <dbReference type="ChEBI" id="CHEBI:59789"/>
    </ligand>
</feature>
<dbReference type="EMBL" id="FNRL01000013">
    <property type="protein sequence ID" value="SEA71818.1"/>
    <property type="molecule type" value="Genomic_DNA"/>
</dbReference>
<dbReference type="PROSITE" id="PS51686">
    <property type="entry name" value="SAM_MT_RSMB_NOP"/>
    <property type="match status" value="1"/>
</dbReference>
<dbReference type="InterPro" id="IPR023267">
    <property type="entry name" value="RCMT"/>
</dbReference>
<evidence type="ECO:0000256" key="2">
    <source>
        <dbReference type="ARBA" id="ARBA00022679"/>
    </source>
</evidence>
<comment type="similarity">
    <text evidence="5">Belongs to the class I-like SAM-binding methyltransferase superfamily. RsmB/NOP family.</text>
</comment>
<organism evidence="7 8">
    <name type="scientific">Chitinophaga terrae</name>
    <name type="common">ex Kim and Jung 2007</name>
    <dbReference type="NCBI Taxonomy" id="408074"/>
    <lineage>
        <taxon>Bacteria</taxon>
        <taxon>Pseudomonadati</taxon>
        <taxon>Bacteroidota</taxon>
        <taxon>Chitinophagia</taxon>
        <taxon>Chitinophagales</taxon>
        <taxon>Chitinophagaceae</taxon>
        <taxon>Chitinophaga</taxon>
    </lineage>
</organism>
<accession>A0A1H4DGZ0</accession>
<keyword evidence="1 5" id="KW-0489">Methyltransferase</keyword>
<feature type="domain" description="SAM-dependent MTase RsmB/NOP-type" evidence="6">
    <location>
        <begin position="81"/>
        <end position="347"/>
    </location>
</feature>
<proteinExistence type="inferred from homology"/>
<evidence type="ECO:0000256" key="5">
    <source>
        <dbReference type="PROSITE-ProRule" id="PRU01023"/>
    </source>
</evidence>